<keyword evidence="5" id="KW-0503">Monooxygenase</keyword>
<evidence type="ECO:0000256" key="2">
    <source>
        <dbReference type="ARBA" id="ARBA00022630"/>
    </source>
</evidence>
<dbReference type="PANTHER" id="PTHR13789:SF261">
    <property type="entry name" value="HYDROXYLASE, PUTATIVE (AFU_ORTHOLOGUE AFUA_7G00590)-RELATED"/>
    <property type="match status" value="1"/>
</dbReference>
<gene>
    <name evidence="7" type="ORF">F5X68DRAFT_271705</name>
</gene>
<dbReference type="PRINTS" id="PR00420">
    <property type="entry name" value="RNGMNOXGNASE"/>
</dbReference>
<dbReference type="InterPro" id="IPR023375">
    <property type="entry name" value="ADC_dom_sf"/>
</dbReference>
<keyword evidence="8" id="KW-1185">Reference proteome</keyword>
<dbReference type="SUPFAM" id="SSF160104">
    <property type="entry name" value="Acetoacetate decarboxylase-like"/>
    <property type="match status" value="1"/>
</dbReference>
<protein>
    <recommendedName>
        <fullName evidence="6">FAD-binding domain-containing protein</fullName>
    </recommendedName>
</protein>
<comment type="caution">
    <text evidence="7">The sequence shown here is derived from an EMBL/GenBank/DDBJ whole genome shotgun (WGS) entry which is preliminary data.</text>
</comment>
<dbReference type="Proteomes" id="UP000770015">
    <property type="component" value="Unassembled WGS sequence"/>
</dbReference>
<dbReference type="Pfam" id="PF01494">
    <property type="entry name" value="FAD_binding_3"/>
    <property type="match status" value="1"/>
</dbReference>
<proteinExistence type="inferred from homology"/>
<dbReference type="OrthoDB" id="1047367at2759"/>
<dbReference type="GO" id="GO:0071949">
    <property type="term" value="F:FAD binding"/>
    <property type="evidence" value="ECO:0007669"/>
    <property type="project" value="InterPro"/>
</dbReference>
<evidence type="ECO:0000256" key="5">
    <source>
        <dbReference type="ARBA" id="ARBA00023033"/>
    </source>
</evidence>
<dbReference type="InterPro" id="IPR010451">
    <property type="entry name" value="Acetoacetate_decarboxylase"/>
</dbReference>
<dbReference type="InterPro" id="IPR036188">
    <property type="entry name" value="FAD/NAD-bd_sf"/>
</dbReference>
<dbReference type="AlphaFoldDB" id="A0A9P8V179"/>
<dbReference type="SUPFAM" id="SSF51905">
    <property type="entry name" value="FAD/NAD(P)-binding domain"/>
    <property type="match status" value="1"/>
</dbReference>
<dbReference type="InterPro" id="IPR050493">
    <property type="entry name" value="FAD-dep_Monooxygenase_BioMet"/>
</dbReference>
<dbReference type="GO" id="GO:0004497">
    <property type="term" value="F:monooxygenase activity"/>
    <property type="evidence" value="ECO:0007669"/>
    <property type="project" value="UniProtKB-KW"/>
</dbReference>
<dbReference type="InterPro" id="IPR002938">
    <property type="entry name" value="FAD-bd"/>
</dbReference>
<evidence type="ECO:0000256" key="1">
    <source>
        <dbReference type="ARBA" id="ARBA00007992"/>
    </source>
</evidence>
<dbReference type="EMBL" id="JAGSXJ010000044">
    <property type="protein sequence ID" value="KAH6662934.1"/>
    <property type="molecule type" value="Genomic_DNA"/>
</dbReference>
<name>A0A9P8V179_9PEZI</name>
<organism evidence="7 8">
    <name type="scientific">Plectosphaerella plurivora</name>
    <dbReference type="NCBI Taxonomy" id="936078"/>
    <lineage>
        <taxon>Eukaryota</taxon>
        <taxon>Fungi</taxon>
        <taxon>Dikarya</taxon>
        <taxon>Ascomycota</taxon>
        <taxon>Pezizomycotina</taxon>
        <taxon>Sordariomycetes</taxon>
        <taxon>Hypocreomycetidae</taxon>
        <taxon>Glomerellales</taxon>
        <taxon>Plectosphaerellaceae</taxon>
        <taxon>Plectosphaerella</taxon>
    </lineage>
</organism>
<dbReference type="Gene3D" id="2.40.400.10">
    <property type="entry name" value="Acetoacetate decarboxylase-like"/>
    <property type="match status" value="1"/>
</dbReference>
<reference evidence="7" key="1">
    <citation type="journal article" date="2021" name="Nat. Commun.">
        <title>Genetic determinants of endophytism in the Arabidopsis root mycobiome.</title>
        <authorList>
            <person name="Mesny F."/>
            <person name="Miyauchi S."/>
            <person name="Thiergart T."/>
            <person name="Pickel B."/>
            <person name="Atanasova L."/>
            <person name="Karlsson M."/>
            <person name="Huettel B."/>
            <person name="Barry K.W."/>
            <person name="Haridas S."/>
            <person name="Chen C."/>
            <person name="Bauer D."/>
            <person name="Andreopoulos W."/>
            <person name="Pangilinan J."/>
            <person name="LaButti K."/>
            <person name="Riley R."/>
            <person name="Lipzen A."/>
            <person name="Clum A."/>
            <person name="Drula E."/>
            <person name="Henrissat B."/>
            <person name="Kohler A."/>
            <person name="Grigoriev I.V."/>
            <person name="Martin F.M."/>
            <person name="Hacquard S."/>
        </authorList>
    </citation>
    <scope>NUCLEOTIDE SEQUENCE</scope>
    <source>
        <strain evidence="7">MPI-SDFR-AT-0117</strain>
    </source>
</reference>
<evidence type="ECO:0000256" key="4">
    <source>
        <dbReference type="ARBA" id="ARBA00023002"/>
    </source>
</evidence>
<evidence type="ECO:0000256" key="3">
    <source>
        <dbReference type="ARBA" id="ARBA00022827"/>
    </source>
</evidence>
<accession>A0A9P8V179</accession>
<sequence>MQILTNGHANGVKPQKTGGLKVTIVGAGIGGLSAAIFLRQQGHHVTVLEQSRFANEVGAALHLAPNAHGLLKRMGIQPEKTANLMESMTEYDRDCNQQRHVELKEPNKMWQHTWLLIHRVHLHEELKRRAQSEDGSGTPVVLRTSSRVLEVNPEQATAVLEGGETISGDVLLGADGVHSRCRAKVPGGDIKTKSSGKSAFRFLVPRQVALDDPVTAPFAERLGDLAIWFDQDRRVVMYPCNSNTQLNFVCIHPKEESAGQDTAGEWNGKANKGKLLEVYSKFGEPVKQLLNKAADDSLRVWELLDMDVLPTWVEGRLALLGDAAHPFLPHQGQGGACAIEDAAALGVVLQRGVQPEEVPERLALYQKIRMERANRLQEYSRLVGQDLQEVSKVNMMEFTLYSFGHDEWDNSMQIFRKWQWAKNPSLMWRMPVSFGPFPGPRQTVEGHARPLAHSTFTTASIKFKTSRTLLQNLFPSASFRFKSPGTAAFATLSQTTLNKMEWLGGSGYRHMGLYIHGVQYTQKDGTTIDGTFLPVLFENLADPILSGREELGMPKLYCSLDVWQRAGSYRVQAGWQGVNFGNMVLEGLVPVEQDEEKKESGGDQGIFGYKYIPAVGDRGKPAVEHATFIPSAEEAKVVTSKVERVFKAEKASISFDPRDWEALPTLHHVVSRLEEVPVYKIISATLQEGTGVPDCSSVRKVE</sequence>
<comment type="similarity">
    <text evidence="1">Belongs to the paxM FAD-dependent monooxygenase family.</text>
</comment>
<dbReference type="PANTHER" id="PTHR13789">
    <property type="entry name" value="MONOOXYGENASE"/>
    <property type="match status" value="1"/>
</dbReference>
<evidence type="ECO:0000259" key="6">
    <source>
        <dbReference type="Pfam" id="PF01494"/>
    </source>
</evidence>
<evidence type="ECO:0000313" key="7">
    <source>
        <dbReference type="EMBL" id="KAH6662934.1"/>
    </source>
</evidence>
<dbReference type="GO" id="GO:0016829">
    <property type="term" value="F:lyase activity"/>
    <property type="evidence" value="ECO:0007669"/>
    <property type="project" value="InterPro"/>
</dbReference>
<keyword evidence="2" id="KW-0285">Flavoprotein</keyword>
<dbReference type="SUPFAM" id="SSF54373">
    <property type="entry name" value="FAD-linked reductases, C-terminal domain"/>
    <property type="match status" value="1"/>
</dbReference>
<dbReference type="Gene3D" id="3.50.50.60">
    <property type="entry name" value="FAD/NAD(P)-binding domain"/>
    <property type="match status" value="1"/>
</dbReference>
<dbReference type="Pfam" id="PF06314">
    <property type="entry name" value="ADC"/>
    <property type="match status" value="1"/>
</dbReference>
<keyword evidence="3" id="KW-0274">FAD</keyword>
<keyword evidence="4" id="KW-0560">Oxidoreductase</keyword>
<evidence type="ECO:0000313" key="8">
    <source>
        <dbReference type="Proteomes" id="UP000770015"/>
    </source>
</evidence>
<feature type="domain" description="FAD-binding" evidence="6">
    <location>
        <begin position="21"/>
        <end position="377"/>
    </location>
</feature>